<sequence length="154" mass="17246">MKSATATILMLLLLPLASLEAKTVTTDIQKPLEPFEAIQLAAADPVNGVTGQFELTIRGSGSDRAHVYFNSERDYRDQRCLTLRMTRGNAVALIEALGLQNRDELIGRRIRVEGTAKRERVDFTSGKRRTGLYYYQTHVYVDDPSKVRLVETGS</sequence>
<comment type="caution">
    <text evidence="2">The sequence shown here is derived from an EMBL/GenBank/DDBJ whole genome shotgun (WGS) entry which is preliminary data.</text>
</comment>
<proteinExistence type="predicted"/>
<evidence type="ECO:0000313" key="2">
    <source>
        <dbReference type="EMBL" id="MCL1633246.1"/>
    </source>
</evidence>
<dbReference type="Proteomes" id="UP001431217">
    <property type="component" value="Unassembled WGS sequence"/>
</dbReference>
<dbReference type="RefSeq" id="WP_249470126.1">
    <property type="nucleotide sequence ID" value="NZ_JAMBEP010000001.1"/>
</dbReference>
<name>A0ABT0MEF2_9GAMM</name>
<reference evidence="2 3" key="1">
    <citation type="submission" date="2022-05" db="EMBL/GenBank/DDBJ databases">
        <title>Luteimonas sp. SX5, whole genome shotgun sequencing project.</title>
        <authorList>
            <person name="Zhao G."/>
            <person name="Shen L."/>
        </authorList>
    </citation>
    <scope>NUCLEOTIDE SEQUENCE [LARGE SCALE GENOMIC DNA]</scope>
    <source>
        <strain evidence="2 3">SX5</strain>
    </source>
</reference>
<evidence type="ECO:0000256" key="1">
    <source>
        <dbReference type="SAM" id="SignalP"/>
    </source>
</evidence>
<keyword evidence="3" id="KW-1185">Reference proteome</keyword>
<protein>
    <submittedName>
        <fullName evidence="2">Uncharacterized protein</fullName>
    </submittedName>
</protein>
<dbReference type="EMBL" id="JAMBEP010000001">
    <property type="protein sequence ID" value="MCL1633246.1"/>
    <property type="molecule type" value="Genomic_DNA"/>
</dbReference>
<feature type="signal peptide" evidence="1">
    <location>
        <begin position="1"/>
        <end position="21"/>
    </location>
</feature>
<feature type="chain" id="PRO_5047214483" evidence="1">
    <location>
        <begin position="22"/>
        <end position="154"/>
    </location>
</feature>
<organism evidence="2 3">
    <name type="scientific">Luteimonas galliterrae</name>
    <dbReference type="NCBI Taxonomy" id="2940486"/>
    <lineage>
        <taxon>Bacteria</taxon>
        <taxon>Pseudomonadati</taxon>
        <taxon>Pseudomonadota</taxon>
        <taxon>Gammaproteobacteria</taxon>
        <taxon>Lysobacterales</taxon>
        <taxon>Lysobacteraceae</taxon>
        <taxon>Luteimonas</taxon>
    </lineage>
</organism>
<gene>
    <name evidence="2" type="ORF">M2650_01095</name>
</gene>
<accession>A0ABT0MEF2</accession>
<keyword evidence="1" id="KW-0732">Signal</keyword>
<evidence type="ECO:0000313" key="3">
    <source>
        <dbReference type="Proteomes" id="UP001431217"/>
    </source>
</evidence>